<reference evidence="2" key="1">
    <citation type="submission" date="2023-06" db="EMBL/GenBank/DDBJ databases">
        <title>Male Hemibagrus guttatus genome.</title>
        <authorList>
            <person name="Bian C."/>
        </authorList>
    </citation>
    <scope>NUCLEOTIDE SEQUENCE</scope>
    <source>
        <strain evidence="2">Male_cb2023</strain>
        <tissue evidence="2">Muscle</tissue>
    </source>
</reference>
<accession>A0AAE0QMY3</accession>
<comment type="caution">
    <text evidence="2">The sequence shown here is derived from an EMBL/GenBank/DDBJ whole genome shotgun (WGS) entry which is preliminary data.</text>
</comment>
<feature type="transmembrane region" description="Helical" evidence="1">
    <location>
        <begin position="29"/>
        <end position="50"/>
    </location>
</feature>
<keyword evidence="1" id="KW-0812">Transmembrane</keyword>
<keyword evidence="1" id="KW-1133">Transmembrane helix</keyword>
<gene>
    <name evidence="2" type="ORF">QTP70_000314</name>
</gene>
<sequence>MRNDEVVEILRNQSGGATVHGSSRFPQRVLWGSLTVTLLIVIIALIALILTGKFRLQPDTQDVRIIAPDHPAALINQSAVVDKHNSVVIYSVTSHTNHTSTVLYDIKHSLLGGKSTLPLTGMRLVLATLLSALNKLFLWWVMICTE</sequence>
<keyword evidence="1" id="KW-0472">Membrane</keyword>
<proteinExistence type="predicted"/>
<keyword evidence="3" id="KW-1185">Reference proteome</keyword>
<evidence type="ECO:0000313" key="2">
    <source>
        <dbReference type="EMBL" id="KAK3528492.1"/>
    </source>
</evidence>
<evidence type="ECO:0000256" key="1">
    <source>
        <dbReference type="SAM" id="Phobius"/>
    </source>
</evidence>
<protein>
    <submittedName>
        <fullName evidence="2">Uncharacterized protein</fullName>
    </submittedName>
</protein>
<dbReference type="AlphaFoldDB" id="A0AAE0QMY3"/>
<dbReference type="Proteomes" id="UP001274896">
    <property type="component" value="Unassembled WGS sequence"/>
</dbReference>
<name>A0AAE0QMY3_9TELE</name>
<feature type="transmembrane region" description="Helical" evidence="1">
    <location>
        <begin position="124"/>
        <end position="143"/>
    </location>
</feature>
<evidence type="ECO:0000313" key="3">
    <source>
        <dbReference type="Proteomes" id="UP001274896"/>
    </source>
</evidence>
<organism evidence="2 3">
    <name type="scientific">Hemibagrus guttatus</name>
    <dbReference type="NCBI Taxonomy" id="175788"/>
    <lineage>
        <taxon>Eukaryota</taxon>
        <taxon>Metazoa</taxon>
        <taxon>Chordata</taxon>
        <taxon>Craniata</taxon>
        <taxon>Vertebrata</taxon>
        <taxon>Euteleostomi</taxon>
        <taxon>Actinopterygii</taxon>
        <taxon>Neopterygii</taxon>
        <taxon>Teleostei</taxon>
        <taxon>Ostariophysi</taxon>
        <taxon>Siluriformes</taxon>
        <taxon>Bagridae</taxon>
        <taxon>Hemibagrus</taxon>
    </lineage>
</organism>
<dbReference type="EMBL" id="JAUCMX010000012">
    <property type="protein sequence ID" value="KAK3528492.1"/>
    <property type="molecule type" value="Genomic_DNA"/>
</dbReference>